<evidence type="ECO:0000313" key="3">
    <source>
        <dbReference type="Proteomes" id="UP000499080"/>
    </source>
</evidence>
<feature type="compositionally biased region" description="Basic and acidic residues" evidence="1">
    <location>
        <begin position="463"/>
        <end position="482"/>
    </location>
</feature>
<evidence type="ECO:0000256" key="1">
    <source>
        <dbReference type="SAM" id="MobiDB-lite"/>
    </source>
</evidence>
<keyword evidence="3" id="KW-1185">Reference proteome</keyword>
<organism evidence="2 3">
    <name type="scientific">Araneus ventricosus</name>
    <name type="common">Orbweaver spider</name>
    <name type="synonym">Epeira ventricosa</name>
    <dbReference type="NCBI Taxonomy" id="182803"/>
    <lineage>
        <taxon>Eukaryota</taxon>
        <taxon>Metazoa</taxon>
        <taxon>Ecdysozoa</taxon>
        <taxon>Arthropoda</taxon>
        <taxon>Chelicerata</taxon>
        <taxon>Arachnida</taxon>
        <taxon>Araneae</taxon>
        <taxon>Araneomorphae</taxon>
        <taxon>Entelegynae</taxon>
        <taxon>Araneoidea</taxon>
        <taxon>Araneidae</taxon>
        <taxon>Araneus</taxon>
    </lineage>
</organism>
<name>A0A4Y2S9X7_ARAVE</name>
<protein>
    <submittedName>
        <fullName evidence="2">Uncharacterized protein</fullName>
    </submittedName>
</protein>
<accession>A0A4Y2S9X7</accession>
<dbReference type="Proteomes" id="UP000499080">
    <property type="component" value="Unassembled WGS sequence"/>
</dbReference>
<proteinExistence type="predicted"/>
<sequence>MESLNNNVLSLKDMAMRRMVAALFKESDILASIRNFRRKSVSWNDESLKVWRETVEDKMSDKISKIGLPKSLKKLLIDTSKPMGRHIQGWKTLHEEYLLDSREKVIPFDAPILERLCWTAAGELDYHKTAEELIRSDVIGVVGRYKIACLYCLEDWIPLFWNELPEERKLYFYDERRYCEGRGLRLQFWWPYIIRGEQSKLDSLIRSYGIARILFHQYAFQYSAAIRNKAAAEYFFKKLTQEEREASLIRTTRELLSSLNWNGGKFPKEKASETLCYLLSVMTPDQQMLIFQQDNHAVLECLLHWPLQDRFSEIADLVWNFIPERGYNSVLRKMYENFKNSGHYFQVLFQEFFLRIPSDIKKGFVARECTACSYFDNILCFKDLEALETTFRCVDAATRSALVSSKLALAHFRSSITRGQWDVVAVCLREAMFSKEDRERLKKMSIQTRKWTQFFQFLDESDASGKRCSEDETPTEAKMKKT</sequence>
<comment type="caution">
    <text evidence="2">The sequence shown here is derived from an EMBL/GenBank/DDBJ whole genome shotgun (WGS) entry which is preliminary data.</text>
</comment>
<gene>
    <name evidence="2" type="ORF">AVEN_274734_1</name>
</gene>
<dbReference type="EMBL" id="BGPR01020337">
    <property type="protein sequence ID" value="GBN84396.1"/>
    <property type="molecule type" value="Genomic_DNA"/>
</dbReference>
<dbReference type="AlphaFoldDB" id="A0A4Y2S9X7"/>
<evidence type="ECO:0000313" key="2">
    <source>
        <dbReference type="EMBL" id="GBN84396.1"/>
    </source>
</evidence>
<feature type="region of interest" description="Disordered" evidence="1">
    <location>
        <begin position="462"/>
        <end position="482"/>
    </location>
</feature>
<reference evidence="2 3" key="1">
    <citation type="journal article" date="2019" name="Sci. Rep.">
        <title>Orb-weaving spider Araneus ventricosus genome elucidates the spidroin gene catalogue.</title>
        <authorList>
            <person name="Kono N."/>
            <person name="Nakamura H."/>
            <person name="Ohtoshi R."/>
            <person name="Moran D.A.P."/>
            <person name="Shinohara A."/>
            <person name="Yoshida Y."/>
            <person name="Fujiwara M."/>
            <person name="Mori M."/>
            <person name="Tomita M."/>
            <person name="Arakawa K."/>
        </authorList>
    </citation>
    <scope>NUCLEOTIDE SEQUENCE [LARGE SCALE GENOMIC DNA]</scope>
</reference>